<dbReference type="SUPFAM" id="SSF52833">
    <property type="entry name" value="Thioredoxin-like"/>
    <property type="match status" value="1"/>
</dbReference>
<protein>
    <submittedName>
        <fullName evidence="2">Protein-disulfide isomerase</fullName>
    </submittedName>
</protein>
<name>A0A1G9DUZ2_9LACT</name>
<dbReference type="Gene3D" id="1.10.1200.90">
    <property type="entry name" value="DsbA-like domain"/>
    <property type="match status" value="1"/>
</dbReference>
<dbReference type="CDD" id="cd02972">
    <property type="entry name" value="DsbA_family"/>
    <property type="match status" value="1"/>
</dbReference>
<dbReference type="Proteomes" id="UP000199433">
    <property type="component" value="Unassembled WGS sequence"/>
</dbReference>
<reference evidence="3" key="1">
    <citation type="submission" date="2016-10" db="EMBL/GenBank/DDBJ databases">
        <authorList>
            <person name="Varghese N."/>
            <person name="Submissions S."/>
        </authorList>
    </citation>
    <scope>NUCLEOTIDE SEQUENCE [LARGE SCALE GENOMIC DNA]</scope>
    <source>
        <strain evidence="3">DSM 19181</strain>
    </source>
</reference>
<dbReference type="Gene3D" id="3.40.30.10">
    <property type="entry name" value="Glutaredoxin"/>
    <property type="match status" value="1"/>
</dbReference>
<evidence type="ECO:0000259" key="1">
    <source>
        <dbReference type="Pfam" id="PF13462"/>
    </source>
</evidence>
<accession>A0A1G9DUZ2</accession>
<dbReference type="AlphaFoldDB" id="A0A1G9DUZ2"/>
<dbReference type="GO" id="GO:0016853">
    <property type="term" value="F:isomerase activity"/>
    <property type="evidence" value="ECO:0007669"/>
    <property type="project" value="UniProtKB-KW"/>
</dbReference>
<dbReference type="STRING" id="426701.SAMN04488098_10502"/>
<dbReference type="Pfam" id="PF13462">
    <property type="entry name" value="Thioredoxin_4"/>
    <property type="match status" value="1"/>
</dbReference>
<sequence length="185" mass="21336">MDTSKINADSVTVDGGLHLGSREAPIKVVEFLNLKCPYCKEWWEKGTPVLDEYVEDGKVERIVKLFDKEKPGLRKGNILHAHINYEDEETARKDIDYYFENLQNWGGLGEEEVAEYAKSKRGAEKRNNSAHSKAVVEEAEKANVTLVPTVFIEDYIFDEHITEEELKSIIESKLKRDEDREPNEY</sequence>
<evidence type="ECO:0000313" key="3">
    <source>
        <dbReference type="Proteomes" id="UP000199433"/>
    </source>
</evidence>
<dbReference type="OrthoDB" id="117402at2"/>
<organism evidence="2 3">
    <name type="scientific">Alkalibacterium thalassium</name>
    <dbReference type="NCBI Taxonomy" id="426701"/>
    <lineage>
        <taxon>Bacteria</taxon>
        <taxon>Bacillati</taxon>
        <taxon>Bacillota</taxon>
        <taxon>Bacilli</taxon>
        <taxon>Lactobacillales</taxon>
        <taxon>Carnobacteriaceae</taxon>
        <taxon>Alkalibacterium</taxon>
    </lineage>
</organism>
<gene>
    <name evidence="2" type="ORF">SAMN04488098_10502</name>
</gene>
<feature type="domain" description="Thioredoxin-like fold" evidence="1">
    <location>
        <begin position="14"/>
        <end position="171"/>
    </location>
</feature>
<dbReference type="EMBL" id="FNFK01000050">
    <property type="protein sequence ID" value="SDK67662.1"/>
    <property type="molecule type" value="Genomic_DNA"/>
</dbReference>
<keyword evidence="2" id="KW-0413">Isomerase</keyword>
<proteinExistence type="predicted"/>
<dbReference type="RefSeq" id="WP_091268338.1">
    <property type="nucleotide sequence ID" value="NZ_FNFK01000050.1"/>
</dbReference>
<keyword evidence="3" id="KW-1185">Reference proteome</keyword>
<dbReference type="InterPro" id="IPR012336">
    <property type="entry name" value="Thioredoxin-like_fold"/>
</dbReference>
<dbReference type="InterPro" id="IPR036249">
    <property type="entry name" value="Thioredoxin-like_sf"/>
</dbReference>
<evidence type="ECO:0000313" key="2">
    <source>
        <dbReference type="EMBL" id="SDK67662.1"/>
    </source>
</evidence>